<feature type="region of interest" description="Disordered" evidence="2">
    <location>
        <begin position="350"/>
        <end position="393"/>
    </location>
</feature>
<reference evidence="3" key="1">
    <citation type="journal article" date="2012" name="Nature">
        <title>The oyster genome reveals stress adaptation and complexity of shell formation.</title>
        <authorList>
            <person name="Zhang G."/>
            <person name="Fang X."/>
            <person name="Guo X."/>
            <person name="Li L."/>
            <person name="Luo R."/>
            <person name="Xu F."/>
            <person name="Yang P."/>
            <person name="Zhang L."/>
            <person name="Wang X."/>
            <person name="Qi H."/>
            <person name="Xiong Z."/>
            <person name="Que H."/>
            <person name="Xie Y."/>
            <person name="Holland P.W."/>
            <person name="Paps J."/>
            <person name="Zhu Y."/>
            <person name="Wu F."/>
            <person name="Chen Y."/>
            <person name="Wang J."/>
            <person name="Peng C."/>
            <person name="Meng J."/>
            <person name="Yang L."/>
            <person name="Liu J."/>
            <person name="Wen B."/>
            <person name="Zhang N."/>
            <person name="Huang Z."/>
            <person name="Zhu Q."/>
            <person name="Feng Y."/>
            <person name="Mount A."/>
            <person name="Hedgecock D."/>
            <person name="Xu Z."/>
            <person name="Liu Y."/>
            <person name="Domazet-Loso T."/>
            <person name="Du Y."/>
            <person name="Sun X."/>
            <person name="Zhang S."/>
            <person name="Liu B."/>
            <person name="Cheng P."/>
            <person name="Jiang X."/>
            <person name="Li J."/>
            <person name="Fan D."/>
            <person name="Wang W."/>
            <person name="Fu W."/>
            <person name="Wang T."/>
            <person name="Wang B."/>
            <person name="Zhang J."/>
            <person name="Peng Z."/>
            <person name="Li Y."/>
            <person name="Li N."/>
            <person name="Wang J."/>
            <person name="Chen M."/>
            <person name="He Y."/>
            <person name="Tan F."/>
            <person name="Song X."/>
            <person name="Zheng Q."/>
            <person name="Huang R."/>
            <person name="Yang H."/>
            <person name="Du X."/>
            <person name="Chen L."/>
            <person name="Yang M."/>
            <person name="Gaffney P.M."/>
            <person name="Wang S."/>
            <person name="Luo L."/>
            <person name="She Z."/>
            <person name="Ming Y."/>
            <person name="Huang W."/>
            <person name="Zhang S."/>
            <person name="Huang B."/>
            <person name="Zhang Y."/>
            <person name="Qu T."/>
            <person name="Ni P."/>
            <person name="Miao G."/>
            <person name="Wang J."/>
            <person name="Wang Q."/>
            <person name="Steinberg C.E."/>
            <person name="Wang H."/>
            <person name="Li N."/>
            <person name="Qian L."/>
            <person name="Zhang G."/>
            <person name="Li Y."/>
            <person name="Yang H."/>
            <person name="Liu X."/>
            <person name="Wang J."/>
            <person name="Yin Y."/>
            <person name="Wang J."/>
        </authorList>
    </citation>
    <scope>NUCLEOTIDE SEQUENCE [LARGE SCALE GENOMIC DNA]</scope>
    <source>
        <strain evidence="3">05x7-T-G4-1.051#20</strain>
    </source>
</reference>
<feature type="compositionally biased region" description="Basic and acidic residues" evidence="2">
    <location>
        <begin position="350"/>
        <end position="361"/>
    </location>
</feature>
<name>K1Q6F6_MAGGI</name>
<dbReference type="EMBL" id="JH816320">
    <property type="protein sequence ID" value="EKC26874.1"/>
    <property type="molecule type" value="Genomic_DNA"/>
</dbReference>
<evidence type="ECO:0000256" key="2">
    <source>
        <dbReference type="SAM" id="MobiDB-lite"/>
    </source>
</evidence>
<sequence length="432" mass="48293">MAVAPSFVTKRISERLSPSKALQDAKEKLGPVYFDAKLVECPQNAVELAKLLNNLDELDKQRLKIIEEGRKSQRILLHTLSSRYTFSKSSPSLSANQSIRDVKLPPPGFRYHANGDPKLSLLQSPTGSLHIRGTDTSSQNLPEQEDVLLKQTFIASDSNLHKMQFAEKSPNTSDDAIGFEEEIHEIENIIRELEEDMKKSKINVNSVGSAREKAMSFLRAHSQGEEALAKTISEPLTYSQPNDRFPFQPGASTFTSKKSSPTIKERPKSTSHSSCVACQYKLKHSSEDFKRLSDTMDKIKIKRWNIAPQGTLVKSPSSKLSVVPSILHSSNSSKSKSSFSSNRVTFNLDADTKPKFQDRPRPKSSVETNILHNRASGTRSTQSSMSSRGRSVSSLLDNRSVIEAWKEITEEETQQCNVRVQKFLESLQKTPL</sequence>
<feature type="compositionally biased region" description="Low complexity" evidence="2">
    <location>
        <begin position="376"/>
        <end position="393"/>
    </location>
</feature>
<feature type="region of interest" description="Disordered" evidence="2">
    <location>
        <begin position="247"/>
        <end position="270"/>
    </location>
</feature>
<keyword evidence="1" id="KW-0175">Coiled coil</keyword>
<proteinExistence type="predicted"/>
<dbReference type="HOGENOM" id="CLU_635001_0_0_1"/>
<protein>
    <submittedName>
        <fullName evidence="3">Uncharacterized protein</fullName>
    </submittedName>
</protein>
<dbReference type="AlphaFoldDB" id="K1Q6F6"/>
<feature type="compositionally biased region" description="Polar residues" evidence="2">
    <location>
        <begin position="250"/>
        <end position="262"/>
    </location>
</feature>
<organism evidence="3">
    <name type="scientific">Magallana gigas</name>
    <name type="common">Pacific oyster</name>
    <name type="synonym">Crassostrea gigas</name>
    <dbReference type="NCBI Taxonomy" id="29159"/>
    <lineage>
        <taxon>Eukaryota</taxon>
        <taxon>Metazoa</taxon>
        <taxon>Spiralia</taxon>
        <taxon>Lophotrochozoa</taxon>
        <taxon>Mollusca</taxon>
        <taxon>Bivalvia</taxon>
        <taxon>Autobranchia</taxon>
        <taxon>Pteriomorphia</taxon>
        <taxon>Ostreida</taxon>
        <taxon>Ostreoidea</taxon>
        <taxon>Ostreidae</taxon>
        <taxon>Magallana</taxon>
    </lineage>
</organism>
<gene>
    <name evidence="3" type="ORF">CGI_10017957</name>
</gene>
<dbReference type="InParanoid" id="K1Q6F6"/>
<evidence type="ECO:0000256" key="1">
    <source>
        <dbReference type="SAM" id="Coils"/>
    </source>
</evidence>
<feature type="coiled-coil region" evidence="1">
    <location>
        <begin position="176"/>
        <end position="203"/>
    </location>
</feature>
<evidence type="ECO:0000313" key="3">
    <source>
        <dbReference type="EMBL" id="EKC26874.1"/>
    </source>
</evidence>
<accession>K1Q6F6</accession>